<reference evidence="2" key="1">
    <citation type="submission" date="2016-11" db="EMBL/GenBank/DDBJ databases">
        <authorList>
            <person name="Varghese N."/>
            <person name="Submissions S."/>
        </authorList>
    </citation>
    <scope>NUCLEOTIDE SEQUENCE [LARGE SCALE GENOMIC DNA]</scope>
    <source>
        <strain evidence="2">DSM 17456</strain>
    </source>
</reference>
<dbReference type="Proteomes" id="UP000184694">
    <property type="component" value="Unassembled WGS sequence"/>
</dbReference>
<sequence>MVPYMREKGGRHIKENTHLHNVKKCKQCDDDYNRNNVTAIQLCIISPKKEGVDKYHRSK</sequence>
<evidence type="ECO:0000313" key="1">
    <source>
        <dbReference type="EMBL" id="SIO36748.1"/>
    </source>
</evidence>
<keyword evidence="2" id="KW-1185">Reference proteome</keyword>
<organism evidence="1 2">
    <name type="scientific">Halodesulfovibrio marinisediminis DSM 17456</name>
    <dbReference type="NCBI Taxonomy" id="1121457"/>
    <lineage>
        <taxon>Bacteria</taxon>
        <taxon>Pseudomonadati</taxon>
        <taxon>Thermodesulfobacteriota</taxon>
        <taxon>Desulfovibrionia</taxon>
        <taxon>Desulfovibrionales</taxon>
        <taxon>Desulfovibrionaceae</taxon>
        <taxon>Halodesulfovibrio</taxon>
    </lineage>
</organism>
<gene>
    <name evidence="1" type="ORF">SAMN02745161_3031</name>
</gene>
<dbReference type="STRING" id="1121457.SAMN02745161_3031"/>
<evidence type="ECO:0000313" key="2">
    <source>
        <dbReference type="Proteomes" id="UP000184694"/>
    </source>
</evidence>
<dbReference type="AlphaFoldDB" id="A0A1N6IXG4"/>
<accession>A0A1N6IXG4</accession>
<name>A0A1N6IXG4_9BACT</name>
<proteinExistence type="predicted"/>
<protein>
    <submittedName>
        <fullName evidence="1">Uncharacterized protein</fullName>
    </submittedName>
</protein>
<dbReference type="EMBL" id="FSRG01000007">
    <property type="protein sequence ID" value="SIO36748.1"/>
    <property type="molecule type" value="Genomic_DNA"/>
</dbReference>